<evidence type="ECO:0000256" key="3">
    <source>
        <dbReference type="ARBA" id="ARBA00022475"/>
    </source>
</evidence>
<dbReference type="InterPro" id="IPR029020">
    <property type="entry name" value="Ammonium/urea_transptr"/>
</dbReference>
<keyword evidence="6 7" id="KW-0472">Membrane</keyword>
<evidence type="ECO:0000256" key="2">
    <source>
        <dbReference type="ARBA" id="ARBA00005914"/>
    </source>
</evidence>
<dbReference type="GO" id="GO:0015204">
    <property type="term" value="F:urea transmembrane transporter activity"/>
    <property type="evidence" value="ECO:0007669"/>
    <property type="project" value="InterPro"/>
</dbReference>
<evidence type="ECO:0000256" key="7">
    <source>
        <dbReference type="SAM" id="Phobius"/>
    </source>
</evidence>
<evidence type="ECO:0000313" key="9">
    <source>
        <dbReference type="Proteomes" id="UP000176974"/>
    </source>
</evidence>
<evidence type="ECO:0000256" key="1">
    <source>
        <dbReference type="ARBA" id="ARBA00004651"/>
    </source>
</evidence>
<keyword evidence="5 7" id="KW-1133">Transmembrane helix</keyword>
<protein>
    <submittedName>
        <fullName evidence="8">Uncharacterized protein</fullName>
    </submittedName>
</protein>
<dbReference type="InterPro" id="IPR004937">
    <property type="entry name" value="Urea_transporter"/>
</dbReference>
<evidence type="ECO:0000256" key="6">
    <source>
        <dbReference type="ARBA" id="ARBA00023136"/>
    </source>
</evidence>
<feature type="transmembrane region" description="Helical" evidence="7">
    <location>
        <begin position="12"/>
        <end position="34"/>
    </location>
</feature>
<reference evidence="8 9" key="1">
    <citation type="journal article" date="2016" name="Nat. Commun.">
        <title>Thousands of microbial genomes shed light on interconnected biogeochemical processes in an aquifer system.</title>
        <authorList>
            <person name="Anantharaman K."/>
            <person name="Brown C.T."/>
            <person name="Hug L.A."/>
            <person name="Sharon I."/>
            <person name="Castelle C.J."/>
            <person name="Probst A.J."/>
            <person name="Thomas B.C."/>
            <person name="Singh A."/>
            <person name="Wilkins M.J."/>
            <person name="Karaoz U."/>
            <person name="Brodie E.L."/>
            <person name="Williams K.H."/>
            <person name="Hubbard S.S."/>
            <person name="Banfield J.F."/>
        </authorList>
    </citation>
    <scope>NUCLEOTIDE SEQUENCE [LARGE SCALE GENOMIC DNA]</scope>
</reference>
<dbReference type="GO" id="GO:0005886">
    <property type="term" value="C:plasma membrane"/>
    <property type="evidence" value="ECO:0007669"/>
    <property type="project" value="UniProtKB-SubCell"/>
</dbReference>
<evidence type="ECO:0000256" key="5">
    <source>
        <dbReference type="ARBA" id="ARBA00022989"/>
    </source>
</evidence>
<gene>
    <name evidence="8" type="ORF">A2815_00350</name>
</gene>
<keyword evidence="3" id="KW-1003">Cell membrane</keyword>
<proteinExistence type="inferred from homology"/>
<comment type="caution">
    <text evidence="8">The sequence shown here is derived from an EMBL/GenBank/DDBJ whole genome shotgun (WGS) entry which is preliminary data.</text>
</comment>
<evidence type="ECO:0000256" key="4">
    <source>
        <dbReference type="ARBA" id="ARBA00022692"/>
    </source>
</evidence>
<organism evidence="8 9">
    <name type="scientific">Candidatus Portnoybacteria bacterium RIFCSPHIGHO2_01_FULL_40_12b</name>
    <dbReference type="NCBI Taxonomy" id="1801994"/>
    <lineage>
        <taxon>Bacteria</taxon>
        <taxon>Candidatus Portnoyibacteriota</taxon>
    </lineage>
</organism>
<evidence type="ECO:0000313" key="8">
    <source>
        <dbReference type="EMBL" id="OGZ35832.1"/>
    </source>
</evidence>
<dbReference type="Pfam" id="PF03253">
    <property type="entry name" value="UT"/>
    <property type="match status" value="1"/>
</dbReference>
<comment type="subcellular location">
    <subcellularLocation>
        <location evidence="1">Cell membrane</location>
        <topology evidence="1">Multi-pass membrane protein</topology>
    </subcellularLocation>
</comment>
<sequence length="61" mass="6903">MWNYLIAFLKNFSQVFLVENKIFGLLILVSLFIIQPRIGIFSEKSPAFANASDGQVGFYSV</sequence>
<keyword evidence="4 7" id="KW-0812">Transmembrane</keyword>
<name>A0A1G2FDG4_9BACT</name>
<dbReference type="EMBL" id="MHMY01000006">
    <property type="protein sequence ID" value="OGZ35832.1"/>
    <property type="molecule type" value="Genomic_DNA"/>
</dbReference>
<dbReference type="AlphaFoldDB" id="A0A1G2FDG4"/>
<dbReference type="Proteomes" id="UP000176974">
    <property type="component" value="Unassembled WGS sequence"/>
</dbReference>
<dbReference type="Gene3D" id="1.10.3430.10">
    <property type="entry name" value="Ammonium transporter AmtB like domains"/>
    <property type="match status" value="1"/>
</dbReference>
<comment type="similarity">
    <text evidence="2">Belongs to the urea transporter family.</text>
</comment>
<accession>A0A1G2FDG4</accession>